<evidence type="ECO:0000313" key="2">
    <source>
        <dbReference type="EMBL" id="KAK9943044.1"/>
    </source>
</evidence>
<feature type="region of interest" description="Disordered" evidence="1">
    <location>
        <begin position="199"/>
        <end position="234"/>
    </location>
</feature>
<organism evidence="2 3">
    <name type="scientific">Rubus argutus</name>
    <name type="common">Southern blackberry</name>
    <dbReference type="NCBI Taxonomy" id="59490"/>
    <lineage>
        <taxon>Eukaryota</taxon>
        <taxon>Viridiplantae</taxon>
        <taxon>Streptophyta</taxon>
        <taxon>Embryophyta</taxon>
        <taxon>Tracheophyta</taxon>
        <taxon>Spermatophyta</taxon>
        <taxon>Magnoliopsida</taxon>
        <taxon>eudicotyledons</taxon>
        <taxon>Gunneridae</taxon>
        <taxon>Pentapetalae</taxon>
        <taxon>rosids</taxon>
        <taxon>fabids</taxon>
        <taxon>Rosales</taxon>
        <taxon>Rosaceae</taxon>
        <taxon>Rosoideae</taxon>
        <taxon>Rosoideae incertae sedis</taxon>
        <taxon>Rubus</taxon>
    </lineage>
</organism>
<name>A0AAW1Y2B8_RUBAR</name>
<feature type="region of interest" description="Disordered" evidence="1">
    <location>
        <begin position="153"/>
        <end position="186"/>
    </location>
</feature>
<evidence type="ECO:0000313" key="3">
    <source>
        <dbReference type="Proteomes" id="UP001457282"/>
    </source>
</evidence>
<dbReference type="EMBL" id="JBEDUW010000002">
    <property type="protein sequence ID" value="KAK9943044.1"/>
    <property type="molecule type" value="Genomic_DNA"/>
</dbReference>
<proteinExistence type="predicted"/>
<feature type="compositionally biased region" description="Polar residues" evidence="1">
    <location>
        <begin position="154"/>
        <end position="164"/>
    </location>
</feature>
<keyword evidence="3" id="KW-1185">Reference proteome</keyword>
<dbReference type="Proteomes" id="UP001457282">
    <property type="component" value="Unassembled WGS sequence"/>
</dbReference>
<dbReference type="AlphaFoldDB" id="A0AAW1Y2B8"/>
<comment type="caution">
    <text evidence="2">The sequence shown here is derived from an EMBL/GenBank/DDBJ whole genome shotgun (WGS) entry which is preliminary data.</text>
</comment>
<gene>
    <name evidence="2" type="ORF">M0R45_008668</name>
</gene>
<protein>
    <submittedName>
        <fullName evidence="2">Uncharacterized protein</fullName>
    </submittedName>
</protein>
<sequence>MEERMSLLQLHRFSWFSIALEHQPPPIGKLPAASDAVCASTIELTANPEKSRQEKRKEARLAKNARKNESWLQRQKVQKLESSKLQRNHKVLVFRMRKANPQFPSWMAEEDWSWKGNLQRKLKVKGGKLKGEDLGLNMLFEGFQSFADSLGNKEGSNSAALPSKQSEKSSPTKKRKKEKLLEGGLPVDSKVEVPKVVVTDGAEVQSEDFPSKTPLRKNARRETPWRKKRGQQGR</sequence>
<reference evidence="2 3" key="1">
    <citation type="journal article" date="2023" name="G3 (Bethesda)">
        <title>A chromosome-length genome assembly and annotation of blackberry (Rubus argutus, cv. 'Hillquist').</title>
        <authorList>
            <person name="Bruna T."/>
            <person name="Aryal R."/>
            <person name="Dudchenko O."/>
            <person name="Sargent D.J."/>
            <person name="Mead D."/>
            <person name="Buti M."/>
            <person name="Cavallini A."/>
            <person name="Hytonen T."/>
            <person name="Andres J."/>
            <person name="Pham M."/>
            <person name="Weisz D."/>
            <person name="Mascagni F."/>
            <person name="Usai G."/>
            <person name="Natali L."/>
            <person name="Bassil N."/>
            <person name="Fernandez G.E."/>
            <person name="Lomsadze A."/>
            <person name="Armour M."/>
            <person name="Olukolu B."/>
            <person name="Poorten T."/>
            <person name="Britton C."/>
            <person name="Davik J."/>
            <person name="Ashrafi H."/>
            <person name="Aiden E.L."/>
            <person name="Borodovsky M."/>
            <person name="Worthington M."/>
        </authorList>
    </citation>
    <scope>NUCLEOTIDE SEQUENCE [LARGE SCALE GENOMIC DNA]</scope>
    <source>
        <strain evidence="2">PI 553951</strain>
    </source>
</reference>
<accession>A0AAW1Y2B8</accession>
<evidence type="ECO:0000256" key="1">
    <source>
        <dbReference type="SAM" id="MobiDB-lite"/>
    </source>
</evidence>